<dbReference type="InterPro" id="IPR029063">
    <property type="entry name" value="SAM-dependent_MTases_sf"/>
</dbReference>
<comment type="caution">
    <text evidence="9">The sequence shown here is derived from an EMBL/GenBank/DDBJ whole genome shotgun (WGS) entry which is preliminary data.</text>
</comment>
<feature type="compositionally biased region" description="Low complexity" evidence="8">
    <location>
        <begin position="382"/>
        <end position="394"/>
    </location>
</feature>
<feature type="compositionally biased region" description="Low complexity" evidence="8">
    <location>
        <begin position="244"/>
        <end position="260"/>
    </location>
</feature>
<dbReference type="PANTHER" id="PTHR14741:SF32">
    <property type="entry name" value="TRIMETHYLGUANOSINE SYNTHASE"/>
    <property type="match status" value="1"/>
</dbReference>
<evidence type="ECO:0000256" key="5">
    <source>
        <dbReference type="ARBA" id="ARBA00048763"/>
    </source>
</evidence>
<gene>
    <name evidence="9" type="ORF">JKIAZH3_G4139</name>
</gene>
<keyword evidence="10" id="KW-1185">Reference proteome</keyword>
<feature type="compositionally biased region" description="Acidic residues" evidence="8">
    <location>
        <begin position="317"/>
        <end position="332"/>
    </location>
</feature>
<feature type="region of interest" description="Disordered" evidence="8">
    <location>
        <begin position="736"/>
        <end position="756"/>
    </location>
</feature>
<dbReference type="Gene3D" id="3.40.50.150">
    <property type="entry name" value="Vaccinia Virus protein VP39"/>
    <property type="match status" value="2"/>
</dbReference>
<dbReference type="EMBL" id="CAJHJG010003359">
    <property type="protein sequence ID" value="CAD6930394.1"/>
    <property type="molecule type" value="Genomic_DNA"/>
</dbReference>
<accession>A0ABN7IYN8</accession>
<dbReference type="InterPro" id="IPR019012">
    <property type="entry name" value="RNA_cap_Gua-N2-MeTrfase"/>
</dbReference>
<evidence type="ECO:0000256" key="7">
    <source>
        <dbReference type="ARBA" id="ARBA00049790"/>
    </source>
</evidence>
<evidence type="ECO:0000256" key="6">
    <source>
        <dbReference type="ARBA" id="ARBA00049075"/>
    </source>
</evidence>
<evidence type="ECO:0000256" key="1">
    <source>
        <dbReference type="ARBA" id="ARBA00018517"/>
    </source>
</evidence>
<evidence type="ECO:0000313" key="9">
    <source>
        <dbReference type="EMBL" id="CAD6930394.1"/>
    </source>
</evidence>
<feature type="compositionally biased region" description="Low complexity" evidence="8">
    <location>
        <begin position="354"/>
        <end position="371"/>
    </location>
</feature>
<dbReference type="PANTHER" id="PTHR14741">
    <property type="entry name" value="S-ADENOSYLMETHIONINE-DEPENDENT METHYLTRANSFERASE RELATED"/>
    <property type="match status" value="1"/>
</dbReference>
<feature type="region of interest" description="Disordered" evidence="8">
    <location>
        <begin position="785"/>
        <end position="819"/>
    </location>
</feature>
<comment type="catalytic activity">
    <reaction evidence="3">
        <text>a 5'-end (N(2),N(7)-dimethyl 5'-triphosphoguanosine)-ribonucleoside in snoRNA + S-adenosyl-L-methionine = a 5'-end (N(2),N(2),N(7)-trimethyl 5'-triphosphoguanosine)-ribonucleoside in snoRNA + S-adenosyl-L-homocysteine + H(+)</text>
        <dbReference type="Rhea" id="RHEA:78507"/>
        <dbReference type="Rhea" id="RHEA-COMP:19088"/>
        <dbReference type="Rhea" id="RHEA-COMP:19090"/>
        <dbReference type="ChEBI" id="CHEBI:15378"/>
        <dbReference type="ChEBI" id="CHEBI:57856"/>
        <dbReference type="ChEBI" id="CHEBI:59789"/>
        <dbReference type="ChEBI" id="CHEBI:167623"/>
        <dbReference type="ChEBI" id="CHEBI:172880"/>
    </reaction>
    <physiologicalReaction direction="left-to-right" evidence="3">
        <dbReference type="Rhea" id="RHEA:78508"/>
    </physiologicalReaction>
</comment>
<name>A0ABN7IYN8_9BASI</name>
<evidence type="ECO:0000313" key="10">
    <source>
        <dbReference type="Proteomes" id="UP000836402"/>
    </source>
</evidence>
<feature type="compositionally biased region" description="Polar residues" evidence="8">
    <location>
        <begin position="558"/>
        <end position="573"/>
    </location>
</feature>
<comment type="catalytic activity">
    <reaction evidence="6">
        <text>a 5'-end (N(7)-methyl 5'-triphosphoguanosine)-ribonucleoside in snRNA + S-adenosyl-L-methionine = a 5'-end (N(2),N(7)-dimethyl 5'-triphosphoguanosine)-ribonucleoside in snRNA + S-adenosyl-L-homocysteine + H(+)</text>
        <dbReference type="Rhea" id="RHEA:78471"/>
        <dbReference type="Rhea" id="RHEA-COMP:19085"/>
        <dbReference type="Rhea" id="RHEA-COMP:19087"/>
        <dbReference type="ChEBI" id="CHEBI:15378"/>
        <dbReference type="ChEBI" id="CHEBI:57856"/>
        <dbReference type="ChEBI" id="CHEBI:59789"/>
        <dbReference type="ChEBI" id="CHEBI:156461"/>
        <dbReference type="ChEBI" id="CHEBI:172880"/>
    </reaction>
    <physiologicalReaction direction="left-to-right" evidence="6">
        <dbReference type="Rhea" id="RHEA:78472"/>
    </physiologicalReaction>
</comment>
<feature type="region of interest" description="Disordered" evidence="8">
    <location>
        <begin position="556"/>
        <end position="618"/>
    </location>
</feature>
<organism evidence="9 10">
    <name type="scientific">Tilletia caries</name>
    <name type="common">wheat bunt fungus</name>
    <dbReference type="NCBI Taxonomy" id="13290"/>
    <lineage>
        <taxon>Eukaryota</taxon>
        <taxon>Fungi</taxon>
        <taxon>Dikarya</taxon>
        <taxon>Basidiomycota</taxon>
        <taxon>Ustilaginomycotina</taxon>
        <taxon>Exobasidiomycetes</taxon>
        <taxon>Tilletiales</taxon>
        <taxon>Tilletiaceae</taxon>
        <taxon>Tilletia</taxon>
    </lineage>
</organism>
<comment type="catalytic activity">
    <reaction evidence="5">
        <text>a 5'-end (N(2),N(7)-dimethyl 5'-triphosphoguanosine)-ribonucleoside in snRNA + S-adenosyl-L-methionine = a 5'-end (N(2),N(2),N(7)-trimethyl 5'-triphosphoguanosine)-ribonucleoside in snRNA + S-adenosyl-L-homocysteine + H(+)</text>
        <dbReference type="Rhea" id="RHEA:78479"/>
        <dbReference type="Rhea" id="RHEA-COMP:19087"/>
        <dbReference type="Rhea" id="RHEA-COMP:19089"/>
        <dbReference type="ChEBI" id="CHEBI:15378"/>
        <dbReference type="ChEBI" id="CHEBI:57856"/>
        <dbReference type="ChEBI" id="CHEBI:59789"/>
        <dbReference type="ChEBI" id="CHEBI:167623"/>
        <dbReference type="ChEBI" id="CHEBI:172880"/>
    </reaction>
    <physiologicalReaction direction="left-to-right" evidence="5">
        <dbReference type="Rhea" id="RHEA:78480"/>
    </physiologicalReaction>
</comment>
<evidence type="ECO:0000256" key="8">
    <source>
        <dbReference type="SAM" id="MobiDB-lite"/>
    </source>
</evidence>
<dbReference type="SUPFAM" id="SSF53335">
    <property type="entry name" value="S-adenosyl-L-methionine-dependent methyltransferases"/>
    <property type="match status" value="1"/>
</dbReference>
<dbReference type="CDD" id="cd02440">
    <property type="entry name" value="AdoMet_MTases"/>
    <property type="match status" value="1"/>
</dbReference>
<protein>
    <recommendedName>
        <fullName evidence="1">Trimethylguanosine synthase</fullName>
    </recommendedName>
    <alternativeName>
        <fullName evidence="7">Cap-specific guanine-N(2) methyltransferase</fullName>
    </alternativeName>
</protein>
<evidence type="ECO:0000256" key="2">
    <source>
        <dbReference type="ARBA" id="ARBA00025783"/>
    </source>
</evidence>
<comment type="catalytic activity">
    <reaction evidence="4">
        <text>a 5'-end (N(7)-methyl 5'-triphosphoguanosine)-ribonucleoside in snoRNA + S-adenosyl-L-methionine = a 5'-end (N(2),N(7)-dimethyl 5'-triphosphoguanosine)-ribonucleoside in snoRNA + S-adenosyl-L-homocysteine + H(+)</text>
        <dbReference type="Rhea" id="RHEA:78475"/>
        <dbReference type="Rhea" id="RHEA-COMP:19086"/>
        <dbReference type="Rhea" id="RHEA-COMP:19088"/>
        <dbReference type="ChEBI" id="CHEBI:15378"/>
        <dbReference type="ChEBI" id="CHEBI:57856"/>
        <dbReference type="ChEBI" id="CHEBI:59789"/>
        <dbReference type="ChEBI" id="CHEBI:156461"/>
        <dbReference type="ChEBI" id="CHEBI:172880"/>
    </reaction>
    <physiologicalReaction direction="left-to-right" evidence="4">
        <dbReference type="Rhea" id="RHEA:78476"/>
    </physiologicalReaction>
</comment>
<feature type="compositionally biased region" description="Basic and acidic residues" evidence="8">
    <location>
        <begin position="594"/>
        <end position="606"/>
    </location>
</feature>
<comment type="similarity">
    <text evidence="2">Belongs to the methyltransferase superfamily. Trimethylguanosine synthase family.</text>
</comment>
<sequence length="856" mass="93848">MTRIGGLLDKLSPADQVEWQTSLQTMLDDHETVLRDQKRLEERLNPDPLTASFEDRAERLSLDFEEASCHYANCEESEDCYACGRQRNGRCEEHDLSKPWEEAADAKEDLYHAAHELKSVIIDWSKHLISQLADPSSRTVETCSNVLDGVMDMIEHWGYAAEADCVQNQDTIIWPEKEPWPKPGDDDEDSDWDIPAIICRLCRDVLLCILAIEHSLPASDSATPSDMARKRKQGNGVSAGGGSSSSSSSSRAVSSRAAKVAAKRTPDRSSRPAQTLKSRWSIEKSKRTTQSTSEGSDSDSVRSGWRSKSESGSGSDSDGDDSSENESEDEAAMESPRKKQRVSIEHQHQHQHQHQQQQQYQQQQEQEQEQQLSQKKQRNNRSPSAPAPLHHPLALSRYHDLPPELRKYFRGRHDLFSLYDSGISLDATSWFSVTPESIAARIAERCRSHTILDAFGGAGGNAIQFAKVCERVVAVEIDPVKVEMARHNARIYGVEERITFVTGDVREFAEAHRRARLDGAGSKEGGERQLDPRWQGAELLDFDVIFLSPPWGGPTYVQPIQPSGSSHRSNPTKTLPGLPQDPKKLNARNRRQQRRAEQKVQGEEGHVGSVSNGMDADQSADGLDAALAAQLGLPVAFTGRFLEVDNNEVDEEVGAGGEDGGGGGYDADVLVLEEEEEGEVVGDITVTPWVNPVGTNGATHGTAPELAFTNTYSLTRLEPIPGPELFALARSLCASSPSSTATTTTDAERPGPGPAAALASTGGTNIALYLPRNVDLDEIAALVRTPVRPTDENEDEDDVDSVSEASSSSEANPQTKYEQGPVHLEECWLNGRLKAVCAYFGELASAWDPERDGWTG</sequence>
<feature type="compositionally biased region" description="Low complexity" evidence="8">
    <location>
        <begin position="802"/>
        <end position="812"/>
    </location>
</feature>
<reference evidence="9" key="1">
    <citation type="submission" date="2020-10" db="EMBL/GenBank/DDBJ databases">
        <authorList>
            <person name="Sedaghatjoo S."/>
        </authorList>
    </citation>
    <scope>NUCLEOTIDE SEQUENCE</scope>
    <source>
        <strain evidence="9">AZH3</strain>
    </source>
</reference>
<dbReference type="Pfam" id="PF09445">
    <property type="entry name" value="Methyltransf_15"/>
    <property type="match status" value="1"/>
</dbReference>
<proteinExistence type="inferred from homology"/>
<evidence type="ECO:0000256" key="3">
    <source>
        <dbReference type="ARBA" id="ARBA00047418"/>
    </source>
</evidence>
<dbReference type="Proteomes" id="UP000836402">
    <property type="component" value="Unassembled WGS sequence"/>
</dbReference>
<feature type="compositionally biased region" description="Low complexity" evidence="8">
    <location>
        <begin position="736"/>
        <end position="745"/>
    </location>
</feature>
<feature type="region of interest" description="Disordered" evidence="8">
    <location>
        <begin position="219"/>
        <end position="394"/>
    </location>
</feature>
<evidence type="ECO:0000256" key="4">
    <source>
        <dbReference type="ARBA" id="ARBA00048740"/>
    </source>
</evidence>
<feature type="compositionally biased region" description="Acidic residues" evidence="8">
    <location>
        <begin position="792"/>
        <end position="801"/>
    </location>
</feature>